<reference evidence="2" key="1">
    <citation type="journal article" date="2020" name="mSystems">
        <title>Genome- and Community-Level Interaction Insights into Carbon Utilization and Element Cycling Functions of Hydrothermarchaeota in Hydrothermal Sediment.</title>
        <authorList>
            <person name="Zhou Z."/>
            <person name="Liu Y."/>
            <person name="Xu W."/>
            <person name="Pan J."/>
            <person name="Luo Z.H."/>
            <person name="Li M."/>
        </authorList>
    </citation>
    <scope>NUCLEOTIDE SEQUENCE [LARGE SCALE GENOMIC DNA]</scope>
    <source>
        <strain evidence="2">HyVt-577</strain>
    </source>
</reference>
<gene>
    <name evidence="2" type="ORF">ENK44_06745</name>
</gene>
<evidence type="ECO:0000259" key="1">
    <source>
        <dbReference type="SMART" id="SM00481"/>
    </source>
</evidence>
<evidence type="ECO:0000313" key="2">
    <source>
        <dbReference type="EMBL" id="HGY55377.1"/>
    </source>
</evidence>
<dbReference type="Gene3D" id="1.10.150.650">
    <property type="match status" value="1"/>
</dbReference>
<dbReference type="SMART" id="SM00481">
    <property type="entry name" value="POLIIIAc"/>
    <property type="match status" value="1"/>
</dbReference>
<dbReference type="GO" id="GO:0035312">
    <property type="term" value="F:5'-3' DNA exonuclease activity"/>
    <property type="evidence" value="ECO:0007669"/>
    <property type="project" value="TreeGrafter"/>
</dbReference>
<accession>A0A7V4U156</accession>
<dbReference type="PANTHER" id="PTHR42924:SF3">
    <property type="entry name" value="POLYMERASE_HISTIDINOL PHOSPHATASE N-TERMINAL DOMAIN-CONTAINING PROTEIN"/>
    <property type="match status" value="1"/>
</dbReference>
<protein>
    <submittedName>
        <fullName evidence="2">PHP domain-containing protein</fullName>
    </submittedName>
</protein>
<dbReference type="InterPro" id="IPR003141">
    <property type="entry name" value="Pol/His_phosphatase_N"/>
</dbReference>
<dbReference type="CDD" id="cd07438">
    <property type="entry name" value="PHP_HisPPase_AMP"/>
    <property type="match status" value="1"/>
</dbReference>
<dbReference type="Gene3D" id="3.20.20.140">
    <property type="entry name" value="Metal-dependent hydrolases"/>
    <property type="match status" value="1"/>
</dbReference>
<dbReference type="AlphaFoldDB" id="A0A7V4U156"/>
<dbReference type="InterPro" id="IPR016195">
    <property type="entry name" value="Pol/histidinol_Pase-like"/>
</dbReference>
<dbReference type="PANTHER" id="PTHR42924">
    <property type="entry name" value="EXONUCLEASE"/>
    <property type="match status" value="1"/>
</dbReference>
<dbReference type="EMBL" id="DRQG01000064">
    <property type="protein sequence ID" value="HGY55377.1"/>
    <property type="molecule type" value="Genomic_DNA"/>
</dbReference>
<feature type="domain" description="Polymerase/histidinol phosphatase N-terminal" evidence="1">
    <location>
        <begin position="4"/>
        <end position="69"/>
    </location>
</feature>
<dbReference type="Proteomes" id="UP000885779">
    <property type="component" value="Unassembled WGS sequence"/>
</dbReference>
<dbReference type="InterPro" id="IPR052018">
    <property type="entry name" value="PHP_domain"/>
</dbReference>
<dbReference type="InterPro" id="IPR004013">
    <property type="entry name" value="PHP_dom"/>
</dbReference>
<dbReference type="GO" id="GO:0004534">
    <property type="term" value="F:5'-3' RNA exonuclease activity"/>
    <property type="evidence" value="ECO:0007669"/>
    <property type="project" value="TreeGrafter"/>
</dbReference>
<dbReference type="SUPFAM" id="SSF89550">
    <property type="entry name" value="PHP domain-like"/>
    <property type="match status" value="1"/>
</dbReference>
<name>A0A7V4U156_CALAY</name>
<organism evidence="2">
    <name type="scientific">Caldithrix abyssi</name>
    <dbReference type="NCBI Taxonomy" id="187145"/>
    <lineage>
        <taxon>Bacteria</taxon>
        <taxon>Pseudomonadati</taxon>
        <taxon>Calditrichota</taxon>
        <taxon>Calditrichia</taxon>
        <taxon>Calditrichales</taxon>
        <taxon>Calditrichaceae</taxon>
        <taxon>Caldithrix</taxon>
    </lineage>
</organism>
<sequence>MPRIDLHMHTTCSDGSLSPAELVDKAHALGLKAIAVTDHDEICGCKEAMERGREKGIDVVAGVELSIDYPLSGKNHLHIVGLFIDIENEQLKAALEKLKMARRTRAEKMVSKLRQAGYNVNYEELKEIAGEGSIGRPHVAALLKLKGIIRKETDAFRHLLSKGGPGYVSKEKLDVKSAIDVLHRAGGLAIMAHPISLGFRTYDELGKEILKIRDYGLDGIETYYSRHDRYLTRWLLEFADKNDLLVSGGSDFHGTAKPNVQPGIGSGDLHIPYSVYENLLNFRKKNIAEK</sequence>
<dbReference type="Pfam" id="PF02811">
    <property type="entry name" value="PHP"/>
    <property type="match status" value="1"/>
</dbReference>
<proteinExistence type="predicted"/>
<comment type="caution">
    <text evidence="2">The sequence shown here is derived from an EMBL/GenBank/DDBJ whole genome shotgun (WGS) entry which is preliminary data.</text>
</comment>